<organism evidence="10 11">
    <name type="scientific">Actinoplanes utahensis</name>
    <dbReference type="NCBI Taxonomy" id="1869"/>
    <lineage>
        <taxon>Bacteria</taxon>
        <taxon>Bacillati</taxon>
        <taxon>Actinomycetota</taxon>
        <taxon>Actinomycetes</taxon>
        <taxon>Micromonosporales</taxon>
        <taxon>Micromonosporaceae</taxon>
        <taxon>Actinoplanes</taxon>
    </lineage>
</organism>
<dbReference type="AlphaFoldDB" id="A0A0A6UPP7"/>
<protein>
    <recommendedName>
        <fullName evidence="9">ABC3 transporter permease C-terminal domain-containing protein</fullName>
    </recommendedName>
</protein>
<feature type="domain" description="ABC3 transporter permease C-terminal" evidence="9">
    <location>
        <begin position="326"/>
        <end position="444"/>
    </location>
</feature>
<dbReference type="EMBL" id="JRTT01000011">
    <property type="protein sequence ID" value="KHD77416.1"/>
    <property type="molecule type" value="Genomic_DNA"/>
</dbReference>
<gene>
    <name evidence="10" type="ORF">MB27_11850</name>
</gene>
<comment type="caution">
    <text evidence="10">The sequence shown here is derived from an EMBL/GenBank/DDBJ whole genome shotgun (WGS) entry which is preliminary data.</text>
</comment>
<feature type="transmembrane region" description="Helical" evidence="8">
    <location>
        <begin position="322"/>
        <end position="343"/>
    </location>
</feature>
<dbReference type="InterPro" id="IPR050250">
    <property type="entry name" value="Macrolide_Exporter_MacB"/>
</dbReference>
<evidence type="ECO:0000313" key="10">
    <source>
        <dbReference type="EMBL" id="KHD77416.1"/>
    </source>
</evidence>
<dbReference type="RefSeq" id="WP_043524329.1">
    <property type="nucleotide sequence ID" value="NZ_BAABKU010000054.1"/>
</dbReference>
<evidence type="ECO:0000313" key="11">
    <source>
        <dbReference type="Proteomes" id="UP000054537"/>
    </source>
</evidence>
<accession>A0A0A6UPP7</accession>
<dbReference type="PANTHER" id="PTHR30572">
    <property type="entry name" value="MEMBRANE COMPONENT OF TRANSPORTER-RELATED"/>
    <property type="match status" value="1"/>
</dbReference>
<feature type="domain" description="ABC3 transporter permease C-terminal" evidence="9">
    <location>
        <begin position="536"/>
        <end position="650"/>
    </location>
</feature>
<dbReference type="PANTHER" id="PTHR30572:SF4">
    <property type="entry name" value="ABC TRANSPORTER PERMEASE YTRF"/>
    <property type="match status" value="1"/>
</dbReference>
<feature type="transmembrane region" description="Helical" evidence="8">
    <location>
        <begin position="622"/>
        <end position="641"/>
    </location>
</feature>
<feature type="compositionally biased region" description="Low complexity" evidence="7">
    <location>
        <begin position="254"/>
        <end position="289"/>
    </location>
</feature>
<feature type="transmembrane region" description="Helical" evidence="8">
    <location>
        <begin position="417"/>
        <end position="441"/>
    </location>
</feature>
<name>A0A0A6UPP7_ACTUT</name>
<dbReference type="OrthoDB" id="3291880at2"/>
<evidence type="ECO:0000256" key="8">
    <source>
        <dbReference type="SAM" id="Phobius"/>
    </source>
</evidence>
<sequence>MSRTLAIGRLAVRDLRRRPVEAALLLLALLAATTTLTLGLVLRDAAADPYRSTREATHGPDVVALAGAATLEALAAQPGVAAHSGPFPVAGGRLEAGGHTRDVQMIGRDTAATAVDQPEPVDGGWIRDGGVVLEAAFADALGVHTGDSVTVNGRSFRVAGTAVTAGAAPYPGATCLVTAGCMSGPAPAAGTRVPDGLLRDPGLIWLTRSDMREVTPDQPLSSYVVSLRLSDPGDLGTFIAANTAAAGDPASTDPVSPGASSAGSVPPGASSPGASSDDPSSSGPLFNGAVPGAAGGGPAAVRLIAWTEIRADATAVAADAQILLMIGAWLLGLLAIAGLAVLVGGRMADRTRRVGLIKAVGGTPAVVAAVLLTEHLLVALAAAAAGLLIGSLTAPLLTASSAGLVGSAGIPPMTGPTAATVTGVALAVAVLATAVPAVRAARTSTVRALADAARPPRRSGWLIAVSSRLPVPLLLSLRVAARRPRRTVLAAAGIAVTVSGLHVALILTGFLARPDAVGYSEPQAATLRRTILVWTVTLLILAAVNAVVIAWATVLDNRRTSALARSLGATPAQVSLALAAAQTLPALAGAVLGVYPGGPLLLTAINTATGGDSDRAISPGPWQLLTLILATAVAVAVLTAIPARLATRHPVTESLRAEPT</sequence>
<keyword evidence="2" id="KW-1003">Cell membrane</keyword>
<feature type="transmembrane region" description="Helical" evidence="8">
    <location>
        <begin position="531"/>
        <end position="555"/>
    </location>
</feature>
<reference evidence="10 11" key="1">
    <citation type="submission" date="2014-10" db="EMBL/GenBank/DDBJ databases">
        <title>Draft genome sequence of Actinoplanes utahensis NRRL 12052.</title>
        <authorList>
            <person name="Velasco-Bucheli B."/>
            <person name="del Cerro C."/>
            <person name="Hormigo D."/>
            <person name="Garcia J.L."/>
            <person name="Acebal C."/>
            <person name="Arroyo M."/>
            <person name="de la Mata I."/>
        </authorList>
    </citation>
    <scope>NUCLEOTIDE SEQUENCE [LARGE SCALE GENOMIC DNA]</scope>
    <source>
        <strain evidence="10 11">NRRL 12052</strain>
    </source>
</reference>
<evidence type="ECO:0000256" key="7">
    <source>
        <dbReference type="SAM" id="MobiDB-lite"/>
    </source>
</evidence>
<proteinExistence type="inferred from homology"/>
<dbReference type="STRING" id="1869.MB27_11850"/>
<feature type="transmembrane region" description="Helical" evidence="8">
    <location>
        <begin position="488"/>
        <end position="511"/>
    </location>
</feature>
<dbReference type="GO" id="GO:0022857">
    <property type="term" value="F:transmembrane transporter activity"/>
    <property type="evidence" value="ECO:0007669"/>
    <property type="project" value="TreeGrafter"/>
</dbReference>
<dbReference type="Pfam" id="PF02687">
    <property type="entry name" value="FtsX"/>
    <property type="match status" value="2"/>
</dbReference>
<keyword evidence="11" id="KW-1185">Reference proteome</keyword>
<evidence type="ECO:0000256" key="5">
    <source>
        <dbReference type="ARBA" id="ARBA00023136"/>
    </source>
</evidence>
<feature type="transmembrane region" description="Helical" evidence="8">
    <location>
        <begin position="378"/>
        <end position="405"/>
    </location>
</feature>
<keyword evidence="4 8" id="KW-1133">Transmembrane helix</keyword>
<evidence type="ECO:0000256" key="1">
    <source>
        <dbReference type="ARBA" id="ARBA00004651"/>
    </source>
</evidence>
<evidence type="ECO:0000256" key="2">
    <source>
        <dbReference type="ARBA" id="ARBA00022475"/>
    </source>
</evidence>
<evidence type="ECO:0000256" key="6">
    <source>
        <dbReference type="ARBA" id="ARBA00038076"/>
    </source>
</evidence>
<dbReference type="InterPro" id="IPR003838">
    <property type="entry name" value="ABC3_permease_C"/>
</dbReference>
<dbReference type="Proteomes" id="UP000054537">
    <property type="component" value="Unassembled WGS sequence"/>
</dbReference>
<feature type="region of interest" description="Disordered" evidence="7">
    <location>
        <begin position="246"/>
        <end position="289"/>
    </location>
</feature>
<evidence type="ECO:0000256" key="4">
    <source>
        <dbReference type="ARBA" id="ARBA00022989"/>
    </source>
</evidence>
<keyword evidence="5 8" id="KW-0472">Membrane</keyword>
<keyword evidence="3 8" id="KW-0812">Transmembrane</keyword>
<evidence type="ECO:0000259" key="9">
    <source>
        <dbReference type="Pfam" id="PF02687"/>
    </source>
</evidence>
<dbReference type="GO" id="GO:0005886">
    <property type="term" value="C:plasma membrane"/>
    <property type="evidence" value="ECO:0007669"/>
    <property type="project" value="UniProtKB-SubCell"/>
</dbReference>
<evidence type="ECO:0000256" key="3">
    <source>
        <dbReference type="ARBA" id="ARBA00022692"/>
    </source>
</evidence>
<comment type="subcellular location">
    <subcellularLocation>
        <location evidence="1">Cell membrane</location>
        <topology evidence="1">Multi-pass membrane protein</topology>
    </subcellularLocation>
</comment>
<comment type="similarity">
    <text evidence="6">Belongs to the ABC-4 integral membrane protein family.</text>
</comment>
<dbReference type="eggNOG" id="COG0577">
    <property type="taxonomic scope" value="Bacteria"/>
</dbReference>